<sequence>MELSKSLRIFLFLLLSFVSAHRNRIIGGEECPTNSHSWLALLYDSDTLLCSGMLITPDWVLTAAHCYICGNIQVRLGAHNKDDYEQLRVSTLKKCPGDNCSCFTDDIMLIKLNSSAVMTSRVSTINLPSSCSPVGTDCTVMGWGTTTTPEETYPDVPYCVNITIFDNLVCEAAYPWDVTDNMFCAGYFDGGKDSCRGDSGGPLLCGDGGLQGVVSLGGFPCAQPGEPGIYIKICKFLEWICTTIAENTFKSGACKDGIFQ</sequence>
<organism evidence="10 11">
    <name type="scientific">Podarcis lilfordi</name>
    <name type="common">Lilford's wall lizard</name>
    <dbReference type="NCBI Taxonomy" id="74358"/>
    <lineage>
        <taxon>Eukaryota</taxon>
        <taxon>Metazoa</taxon>
        <taxon>Chordata</taxon>
        <taxon>Craniata</taxon>
        <taxon>Vertebrata</taxon>
        <taxon>Euteleostomi</taxon>
        <taxon>Lepidosauria</taxon>
        <taxon>Squamata</taxon>
        <taxon>Bifurcata</taxon>
        <taxon>Unidentata</taxon>
        <taxon>Episquamata</taxon>
        <taxon>Laterata</taxon>
        <taxon>Lacertibaenia</taxon>
        <taxon>Lacertidae</taxon>
        <taxon>Podarcis</taxon>
    </lineage>
</organism>
<dbReference type="InterPro" id="IPR001314">
    <property type="entry name" value="Peptidase_S1A"/>
</dbReference>
<dbReference type="InterPro" id="IPR033116">
    <property type="entry name" value="TRYPSIN_SER"/>
</dbReference>
<dbReference type="Proteomes" id="UP001178461">
    <property type="component" value="Chromosome 8"/>
</dbReference>
<dbReference type="PANTHER" id="PTHR24271:SF47">
    <property type="entry name" value="KALLIKREIN-1"/>
    <property type="match status" value="1"/>
</dbReference>
<dbReference type="SMART" id="SM00020">
    <property type="entry name" value="Tryp_SPc"/>
    <property type="match status" value="1"/>
</dbReference>
<keyword evidence="11" id="KW-1185">Reference proteome</keyword>
<keyword evidence="3 7" id="KW-0645">Protease</keyword>
<evidence type="ECO:0000256" key="5">
    <source>
        <dbReference type="ARBA" id="ARBA00022825"/>
    </source>
</evidence>
<dbReference type="CDD" id="cd00190">
    <property type="entry name" value="Tryp_SPc"/>
    <property type="match status" value="1"/>
</dbReference>
<evidence type="ECO:0000313" key="11">
    <source>
        <dbReference type="Proteomes" id="UP001178461"/>
    </source>
</evidence>
<keyword evidence="5 7" id="KW-0720">Serine protease</keyword>
<evidence type="ECO:0000256" key="7">
    <source>
        <dbReference type="RuleBase" id="RU363034"/>
    </source>
</evidence>
<dbReference type="GO" id="GO:0004252">
    <property type="term" value="F:serine-type endopeptidase activity"/>
    <property type="evidence" value="ECO:0007669"/>
    <property type="project" value="InterPro"/>
</dbReference>
<accession>A0AA35PE06</accession>
<dbReference type="PROSITE" id="PS50240">
    <property type="entry name" value="TRYPSIN_DOM"/>
    <property type="match status" value="1"/>
</dbReference>
<dbReference type="GO" id="GO:0005576">
    <property type="term" value="C:extracellular region"/>
    <property type="evidence" value="ECO:0007669"/>
    <property type="project" value="UniProtKB-ARBA"/>
</dbReference>
<dbReference type="InterPro" id="IPR001254">
    <property type="entry name" value="Trypsin_dom"/>
</dbReference>
<evidence type="ECO:0000256" key="3">
    <source>
        <dbReference type="ARBA" id="ARBA00022670"/>
    </source>
</evidence>
<dbReference type="PRINTS" id="PR00722">
    <property type="entry name" value="CHYMOTRYPSIN"/>
</dbReference>
<evidence type="ECO:0000256" key="8">
    <source>
        <dbReference type="SAM" id="SignalP"/>
    </source>
</evidence>
<evidence type="ECO:0000259" key="9">
    <source>
        <dbReference type="PROSITE" id="PS50240"/>
    </source>
</evidence>
<keyword evidence="4 7" id="KW-0378">Hydrolase</keyword>
<dbReference type="Gene3D" id="2.40.10.10">
    <property type="entry name" value="Trypsin-like serine proteases"/>
    <property type="match status" value="2"/>
</dbReference>
<evidence type="ECO:0000256" key="4">
    <source>
        <dbReference type="ARBA" id="ARBA00022801"/>
    </source>
</evidence>
<evidence type="ECO:0000256" key="2">
    <source>
        <dbReference type="ARBA" id="ARBA00022656"/>
    </source>
</evidence>
<dbReference type="FunFam" id="2.40.10.10:FF:000010">
    <property type="entry name" value="Kallikrein related peptidase 11"/>
    <property type="match status" value="1"/>
</dbReference>
<dbReference type="PROSITE" id="PS00134">
    <property type="entry name" value="TRYPSIN_HIS"/>
    <property type="match status" value="1"/>
</dbReference>
<feature type="chain" id="PRO_5041271954" evidence="8">
    <location>
        <begin position="21"/>
        <end position="260"/>
    </location>
</feature>
<feature type="signal peptide" evidence="8">
    <location>
        <begin position="1"/>
        <end position="20"/>
    </location>
</feature>
<evidence type="ECO:0000256" key="1">
    <source>
        <dbReference type="ARBA" id="ARBA00009228"/>
    </source>
</evidence>
<dbReference type="GO" id="GO:0006508">
    <property type="term" value="P:proteolysis"/>
    <property type="evidence" value="ECO:0007669"/>
    <property type="project" value="UniProtKB-KW"/>
</dbReference>
<reference evidence="10" key="1">
    <citation type="submission" date="2022-12" db="EMBL/GenBank/DDBJ databases">
        <authorList>
            <person name="Alioto T."/>
            <person name="Alioto T."/>
            <person name="Gomez Garrido J."/>
        </authorList>
    </citation>
    <scope>NUCLEOTIDE SEQUENCE</scope>
</reference>
<proteinExistence type="inferred from homology"/>
<feature type="domain" description="Peptidase S1" evidence="9">
    <location>
        <begin position="25"/>
        <end position="245"/>
    </location>
</feature>
<keyword evidence="8" id="KW-0732">Signal</keyword>
<evidence type="ECO:0000256" key="6">
    <source>
        <dbReference type="ARBA" id="ARBA00023157"/>
    </source>
</evidence>
<dbReference type="PANTHER" id="PTHR24271">
    <property type="entry name" value="KALLIKREIN-RELATED"/>
    <property type="match status" value="1"/>
</dbReference>
<dbReference type="GO" id="GO:0090729">
    <property type="term" value="F:toxin activity"/>
    <property type="evidence" value="ECO:0007669"/>
    <property type="project" value="UniProtKB-KW"/>
</dbReference>
<gene>
    <name evidence="10" type="ORF">PODLI_1B007819</name>
</gene>
<dbReference type="GO" id="GO:0030141">
    <property type="term" value="C:secretory granule"/>
    <property type="evidence" value="ECO:0007669"/>
    <property type="project" value="TreeGrafter"/>
</dbReference>
<evidence type="ECO:0000313" key="10">
    <source>
        <dbReference type="EMBL" id="CAI5781282.1"/>
    </source>
</evidence>
<comment type="similarity">
    <text evidence="1">Belongs to the peptidase S1 family. Snake venom subfamily.</text>
</comment>
<name>A0AA35PE06_9SAUR</name>
<dbReference type="EMBL" id="OX395133">
    <property type="protein sequence ID" value="CAI5781282.1"/>
    <property type="molecule type" value="Genomic_DNA"/>
</dbReference>
<dbReference type="Pfam" id="PF00089">
    <property type="entry name" value="Trypsin"/>
    <property type="match status" value="1"/>
</dbReference>
<protein>
    <submittedName>
        <fullName evidence="10">Gilatoxingilatoxin-like</fullName>
    </submittedName>
</protein>
<dbReference type="InterPro" id="IPR018114">
    <property type="entry name" value="TRYPSIN_HIS"/>
</dbReference>
<dbReference type="InterPro" id="IPR009003">
    <property type="entry name" value="Peptidase_S1_PA"/>
</dbReference>
<keyword evidence="6" id="KW-1015">Disulfide bond</keyword>
<dbReference type="PROSITE" id="PS00135">
    <property type="entry name" value="TRYPSIN_SER"/>
    <property type="match status" value="1"/>
</dbReference>
<dbReference type="InterPro" id="IPR043504">
    <property type="entry name" value="Peptidase_S1_PA_chymotrypsin"/>
</dbReference>
<dbReference type="AlphaFoldDB" id="A0AA35PE06"/>
<dbReference type="SUPFAM" id="SSF50494">
    <property type="entry name" value="Trypsin-like serine proteases"/>
    <property type="match status" value="1"/>
</dbReference>
<keyword evidence="2" id="KW-0800">Toxin</keyword>